<dbReference type="GeneID" id="25335472"/>
<dbReference type="OMA" id="AHDCRAS"/>
<feature type="domain" description="RNA-editing substrate-binding complex 6 protein" evidence="1">
    <location>
        <begin position="136"/>
        <end position="311"/>
    </location>
</feature>
<evidence type="ECO:0000259" key="1">
    <source>
        <dbReference type="Pfam" id="PF26188"/>
    </source>
</evidence>
<sequence length="950" mass="103808">MHIPASRCVVGSRPTRTLSDASSNFMGNFKCRWEFQRVSVSIYALQQKERHTANTLQRTGTSTASVSVRPIGHDDPWGVRFICPCGRFSHGCRGFATKRQRLDEYDSYEVTIDPKKVPHDFCRVPIHMQSAGELKDTITVAGRMRLFNPNFWRRCSSAVRDLAEGFRSREIVAILNAYAKAGYRDVSLFGRLGQLLALQAHDCRASDMGVALQAFARLNIPNSSLFDLLAVQCIRKVDELGPRGIATVAAAYGGVKHPHPLLFGRLAQQIEAQVETFCNLDLIQALWGCARVSYRHAKLLDCCADQIMHRLATCTVTEALTAAESFAVLSFYRADLVGSLSSFFRSRICNIPVRSLPLLLQTFASFDQLASLSADPRVKLLPVLHVGNAEPLTNSVALYRAALPVIARAAVCFSLTELSAVDSTLRSVGLSHDLLTSALQQELQQRVPHWTPQVCAEILQQVASRGGDGNDKAAAAAVRALLASPAVLGSLPETTVLQILKDLKDLRCHGALAVAASFVYGGSGLANGERLLGGAELLVAQRIVLQCFPSTESFVDGYREGFLSEAFNRPESTRGSEGGSVACLEPSFEQGCITTALSEKARMLYASISSTAEAVGANALVLAICRYRSDPGVCLWLDLLMKGLVTEVDPELLPALLRELARMKKERAAAEEEDYFVAPDSCYAATSQAEKRLPQMLSSAQLSRRFCRVARYLMESPLPGAAAHSMQQAPTSSQCAATHEGFLYGRLSVVAAGSAAQVLRSHPKPEVAQRYVEQLCDIVCSRLQRAQTPAAAGYSGAACSAHLEWQVGKSLARLLQSLVALRADVPPALVQQLAPRLQWLEGRDVLAALRLLPTPTEASLRQQITRAVDLRFRDLKSWRMLGELRDLCADLKLEVDDDVAELDVDVSRYQEEDDGEEGIPTIGDAVCNPEEDHFSAERSNLARHDAEAWK</sequence>
<reference evidence="2" key="1">
    <citation type="submission" date="2013-10" db="EMBL/GenBank/DDBJ databases">
        <title>Genomic analysis of the causative agents of coccidiosis in chickens.</title>
        <authorList>
            <person name="Reid A.J."/>
            <person name="Blake D."/>
            <person name="Billington K."/>
            <person name="Browne H."/>
            <person name="Dunn M."/>
            <person name="Hung S."/>
            <person name="Kawahara F."/>
            <person name="Miranda-Saavedra D."/>
            <person name="Mourier T."/>
            <person name="Nagra H."/>
            <person name="Otto T.D."/>
            <person name="Rawlings N."/>
            <person name="Sanchez A."/>
            <person name="Sanders M."/>
            <person name="Subramaniam C."/>
            <person name="Tay Y."/>
            <person name="Dear P."/>
            <person name="Doerig C."/>
            <person name="Gruber A."/>
            <person name="Parkinson J."/>
            <person name="Shirley M."/>
            <person name="Wan K.L."/>
            <person name="Berriman M."/>
            <person name="Tomley F."/>
            <person name="Pain A."/>
        </authorList>
    </citation>
    <scope>NUCLEOTIDE SEQUENCE [LARGE SCALE GENOMIC DNA]</scope>
    <source>
        <strain evidence="2">Weybridge</strain>
    </source>
</reference>
<evidence type="ECO:0000313" key="2">
    <source>
        <dbReference type="EMBL" id="CDJ58291.1"/>
    </source>
</evidence>
<dbReference type="Proteomes" id="UP000030763">
    <property type="component" value="Unassembled WGS sequence"/>
</dbReference>
<reference evidence="2" key="2">
    <citation type="submission" date="2013-10" db="EMBL/GenBank/DDBJ databases">
        <authorList>
            <person name="Aslett M."/>
        </authorList>
    </citation>
    <scope>NUCLEOTIDE SEQUENCE [LARGE SCALE GENOMIC DNA]</scope>
    <source>
        <strain evidence="2">Weybridge</strain>
    </source>
</reference>
<proteinExistence type="predicted"/>
<name>U6M2Q1_EIMMA</name>
<dbReference type="AlphaFoldDB" id="U6M2Q1"/>
<gene>
    <name evidence="2" type="ORF">EMWEY_00014860</name>
</gene>
<protein>
    <submittedName>
        <fullName evidence="2">Chromosome III, complete sequence, related</fullName>
    </submittedName>
</protein>
<dbReference type="Pfam" id="PF26188">
    <property type="entry name" value="RESC6"/>
    <property type="match status" value="1"/>
</dbReference>
<dbReference type="VEuPathDB" id="ToxoDB:EMWEY_00014860"/>
<dbReference type="OrthoDB" id="385235at2759"/>
<accession>U6M2Q1</accession>
<organism evidence="2 3">
    <name type="scientific">Eimeria maxima</name>
    <name type="common">Coccidian parasite</name>
    <dbReference type="NCBI Taxonomy" id="5804"/>
    <lineage>
        <taxon>Eukaryota</taxon>
        <taxon>Sar</taxon>
        <taxon>Alveolata</taxon>
        <taxon>Apicomplexa</taxon>
        <taxon>Conoidasida</taxon>
        <taxon>Coccidia</taxon>
        <taxon>Eucoccidiorida</taxon>
        <taxon>Eimeriorina</taxon>
        <taxon>Eimeriidae</taxon>
        <taxon>Eimeria</taxon>
    </lineage>
</organism>
<dbReference type="RefSeq" id="XP_013334937.1">
    <property type="nucleotide sequence ID" value="XM_013479483.1"/>
</dbReference>
<keyword evidence="3" id="KW-1185">Reference proteome</keyword>
<evidence type="ECO:0000313" key="3">
    <source>
        <dbReference type="Proteomes" id="UP000030763"/>
    </source>
</evidence>
<dbReference type="InterPro" id="IPR058917">
    <property type="entry name" value="RESC6_dom"/>
</dbReference>
<dbReference type="EMBL" id="HG719582">
    <property type="protein sequence ID" value="CDJ58291.1"/>
    <property type="molecule type" value="Genomic_DNA"/>
</dbReference>